<dbReference type="PROSITE" id="PS51831">
    <property type="entry name" value="HD"/>
    <property type="match status" value="1"/>
</dbReference>
<accession>A0A3N0BQB0</accession>
<dbReference type="PANTHER" id="PTHR11373:SF41">
    <property type="entry name" value="METAL-DEPENDENT PHOSPHOHYDROLASE"/>
    <property type="match status" value="1"/>
</dbReference>
<protein>
    <submittedName>
        <fullName evidence="2">HD domain-containing protein</fullName>
    </submittedName>
</protein>
<dbReference type="Proteomes" id="UP000274046">
    <property type="component" value="Unassembled WGS sequence"/>
</dbReference>
<dbReference type="PANTHER" id="PTHR11373">
    <property type="entry name" value="DEOXYNUCLEOSIDE TRIPHOSPHATE TRIPHOSPHOHYDROLASE"/>
    <property type="match status" value="1"/>
</dbReference>
<dbReference type="Gene3D" id="1.10.3210.10">
    <property type="entry name" value="Hypothetical protein af1432"/>
    <property type="match status" value="1"/>
</dbReference>
<comment type="caution">
    <text evidence="2">The sequence shown here is derived from an EMBL/GenBank/DDBJ whole genome shotgun (WGS) entry which is preliminary data.</text>
</comment>
<keyword evidence="3" id="KW-1185">Reference proteome</keyword>
<dbReference type="GO" id="GO:0006203">
    <property type="term" value="P:dGTP catabolic process"/>
    <property type="evidence" value="ECO:0007669"/>
    <property type="project" value="TreeGrafter"/>
</dbReference>
<reference evidence="2 3" key="1">
    <citation type="submission" date="2018-10" db="EMBL/GenBank/DDBJ databases">
        <title>Genome sequencing of Pedobacter jejuensis TNB23.</title>
        <authorList>
            <person name="Cho Y.-J."/>
            <person name="Cho A."/>
            <person name="Kim O.-S."/>
        </authorList>
    </citation>
    <scope>NUCLEOTIDE SEQUENCE [LARGE SCALE GENOMIC DNA]</scope>
    <source>
        <strain evidence="2 3">TNB23</strain>
    </source>
</reference>
<dbReference type="InterPro" id="IPR003607">
    <property type="entry name" value="HD/PDEase_dom"/>
</dbReference>
<evidence type="ECO:0000259" key="1">
    <source>
        <dbReference type="PROSITE" id="PS51831"/>
    </source>
</evidence>
<evidence type="ECO:0000313" key="2">
    <source>
        <dbReference type="EMBL" id="RNL51183.1"/>
    </source>
</evidence>
<sequence length="278" mass="31844">MNIADTLYGNFEVEGVFQEIVLSAPFQRLKEVHQGGALYLVNPLLNHTRFDHSLGVYWLVTRFGGNLRERAAAMLHDLSHTAFSHVIDAVFDHKEVDFHETIFQEVLSSSTIPSILAKYNLNDILNSFDNYTLLEQPLPEICADRLDYTLRDLYHADMINSNEVKNFLNDLAVKDGKFVISTVASAKWFSQQYKRLNEDYFKKQEHLFANKQLAGIIRKAIIDGNLSKIELMSTDAEVIRKLNSSGYEDELTALKNLEGFDTFDFRKAAQNLKVRIMT</sequence>
<organism evidence="2 3">
    <name type="scientific">Pedobacter jejuensis</name>
    <dbReference type="NCBI Taxonomy" id="1268550"/>
    <lineage>
        <taxon>Bacteria</taxon>
        <taxon>Pseudomonadati</taxon>
        <taxon>Bacteroidota</taxon>
        <taxon>Sphingobacteriia</taxon>
        <taxon>Sphingobacteriales</taxon>
        <taxon>Sphingobacteriaceae</taxon>
        <taxon>Pedobacter</taxon>
    </lineage>
</organism>
<dbReference type="EMBL" id="RBEE01000042">
    <property type="protein sequence ID" value="RNL51183.1"/>
    <property type="molecule type" value="Genomic_DNA"/>
</dbReference>
<dbReference type="InterPro" id="IPR050135">
    <property type="entry name" value="dGTPase-like"/>
</dbReference>
<proteinExistence type="predicted"/>
<dbReference type="CDD" id="cd00077">
    <property type="entry name" value="HDc"/>
    <property type="match status" value="1"/>
</dbReference>
<name>A0A3N0BQB0_9SPHI</name>
<evidence type="ECO:0000313" key="3">
    <source>
        <dbReference type="Proteomes" id="UP000274046"/>
    </source>
</evidence>
<dbReference type="Pfam" id="PF01966">
    <property type="entry name" value="HD"/>
    <property type="match status" value="1"/>
</dbReference>
<dbReference type="GO" id="GO:0008832">
    <property type="term" value="F:dGTPase activity"/>
    <property type="evidence" value="ECO:0007669"/>
    <property type="project" value="TreeGrafter"/>
</dbReference>
<dbReference type="AlphaFoldDB" id="A0A3N0BQB0"/>
<dbReference type="SUPFAM" id="SSF109604">
    <property type="entry name" value="HD-domain/PDEase-like"/>
    <property type="match status" value="1"/>
</dbReference>
<dbReference type="SMART" id="SM00471">
    <property type="entry name" value="HDc"/>
    <property type="match status" value="1"/>
</dbReference>
<gene>
    <name evidence="2" type="ORF">D7004_15815</name>
</gene>
<feature type="domain" description="HD" evidence="1">
    <location>
        <begin position="49"/>
        <end position="149"/>
    </location>
</feature>
<dbReference type="InterPro" id="IPR006674">
    <property type="entry name" value="HD_domain"/>
</dbReference>